<keyword evidence="2" id="KW-1185">Reference proteome</keyword>
<evidence type="ECO:0000313" key="1">
    <source>
        <dbReference type="EMBL" id="CAI9560516.1"/>
    </source>
</evidence>
<proteinExistence type="predicted"/>
<name>A0ABN9CK63_9NEOB</name>
<gene>
    <name evidence="1" type="ORF">SPARVUS_LOCUS5270135</name>
</gene>
<organism evidence="1 2">
    <name type="scientific">Staurois parvus</name>
    <dbReference type="NCBI Taxonomy" id="386267"/>
    <lineage>
        <taxon>Eukaryota</taxon>
        <taxon>Metazoa</taxon>
        <taxon>Chordata</taxon>
        <taxon>Craniata</taxon>
        <taxon>Vertebrata</taxon>
        <taxon>Euteleostomi</taxon>
        <taxon>Amphibia</taxon>
        <taxon>Batrachia</taxon>
        <taxon>Anura</taxon>
        <taxon>Neobatrachia</taxon>
        <taxon>Ranoidea</taxon>
        <taxon>Ranidae</taxon>
        <taxon>Staurois</taxon>
    </lineage>
</organism>
<sequence>MSSEVPCHCRGGRGVTTGRFAASRELIAGQLSALPHLLKLGAPVLEPDLHL</sequence>
<evidence type="ECO:0000313" key="2">
    <source>
        <dbReference type="Proteomes" id="UP001162483"/>
    </source>
</evidence>
<accession>A0ABN9CK63</accession>
<reference evidence="1" key="1">
    <citation type="submission" date="2023-05" db="EMBL/GenBank/DDBJ databases">
        <authorList>
            <person name="Stuckert A."/>
        </authorList>
    </citation>
    <scope>NUCLEOTIDE SEQUENCE</scope>
</reference>
<feature type="non-terminal residue" evidence="1">
    <location>
        <position position="51"/>
    </location>
</feature>
<dbReference type="EMBL" id="CATNWA010010745">
    <property type="protein sequence ID" value="CAI9560516.1"/>
    <property type="molecule type" value="Genomic_DNA"/>
</dbReference>
<protein>
    <submittedName>
        <fullName evidence="1">Uncharacterized protein</fullName>
    </submittedName>
</protein>
<comment type="caution">
    <text evidence="1">The sequence shown here is derived from an EMBL/GenBank/DDBJ whole genome shotgun (WGS) entry which is preliminary data.</text>
</comment>
<dbReference type="Proteomes" id="UP001162483">
    <property type="component" value="Unassembled WGS sequence"/>
</dbReference>